<name>A0A158PBP6_ANGCA</name>
<dbReference type="SUPFAM" id="SSF81653">
    <property type="entry name" value="Calcium ATPase, transduction domain A"/>
    <property type="match status" value="1"/>
</dbReference>
<dbReference type="InterPro" id="IPR008250">
    <property type="entry name" value="ATPase_P-typ_transduc_dom_A_sf"/>
</dbReference>
<protein>
    <submittedName>
        <fullName evidence="4">PhoLip_ATPase_N domain-containing protein</fullName>
    </submittedName>
</protein>
<dbReference type="InterPro" id="IPR023298">
    <property type="entry name" value="ATPase_P-typ_TM_dom_sf"/>
</dbReference>
<evidence type="ECO:0000313" key="3">
    <source>
        <dbReference type="Proteomes" id="UP000035642"/>
    </source>
</evidence>
<dbReference type="Proteomes" id="UP000035642">
    <property type="component" value="Unassembled WGS sequence"/>
</dbReference>
<organism evidence="3 4">
    <name type="scientific">Angiostrongylus cantonensis</name>
    <name type="common">Rat lungworm</name>
    <dbReference type="NCBI Taxonomy" id="6313"/>
    <lineage>
        <taxon>Eukaryota</taxon>
        <taxon>Metazoa</taxon>
        <taxon>Ecdysozoa</taxon>
        <taxon>Nematoda</taxon>
        <taxon>Chromadorea</taxon>
        <taxon>Rhabditida</taxon>
        <taxon>Rhabditina</taxon>
        <taxon>Rhabditomorpha</taxon>
        <taxon>Strongyloidea</taxon>
        <taxon>Metastrongylidae</taxon>
        <taxon>Angiostrongylus</taxon>
    </lineage>
</organism>
<dbReference type="Gene3D" id="2.70.150.10">
    <property type="entry name" value="Calcium-transporting ATPase, cytoplasmic transduction domain A"/>
    <property type="match status" value="1"/>
</dbReference>
<dbReference type="GO" id="GO:0045332">
    <property type="term" value="P:phospholipid translocation"/>
    <property type="evidence" value="ECO:0007669"/>
    <property type="project" value="TreeGrafter"/>
</dbReference>
<proteinExistence type="predicted"/>
<evidence type="ECO:0000256" key="1">
    <source>
        <dbReference type="SAM" id="Phobius"/>
    </source>
</evidence>
<reference evidence="4" key="2">
    <citation type="submission" date="2016-04" db="UniProtKB">
        <authorList>
            <consortium name="WormBaseParasite"/>
        </authorList>
    </citation>
    <scope>IDENTIFICATION</scope>
</reference>
<accession>A0A158PBP6</accession>
<evidence type="ECO:0000313" key="4">
    <source>
        <dbReference type="WBParaSite" id="ACAC_0001127301-mRNA-1"/>
    </source>
</evidence>
<dbReference type="GO" id="GO:0005886">
    <property type="term" value="C:plasma membrane"/>
    <property type="evidence" value="ECO:0007669"/>
    <property type="project" value="TreeGrafter"/>
</dbReference>
<dbReference type="Pfam" id="PF16209">
    <property type="entry name" value="PhoLip_ATPase_N"/>
    <property type="match status" value="1"/>
</dbReference>
<keyword evidence="3" id="KW-1185">Reference proteome</keyword>
<dbReference type="PANTHER" id="PTHR24092:SF215">
    <property type="entry name" value="PHOSPHOLIPID-TRANSPORTING ATPASE"/>
    <property type="match status" value="1"/>
</dbReference>
<dbReference type="GO" id="GO:0140326">
    <property type="term" value="F:ATPase-coupled intramembrane lipid transporter activity"/>
    <property type="evidence" value="ECO:0007669"/>
    <property type="project" value="TreeGrafter"/>
</dbReference>
<dbReference type="InterPro" id="IPR032631">
    <property type="entry name" value="P-type_ATPase_N"/>
</dbReference>
<sequence>MFTDGRLHNGSRMIQPNHMFDTPRHDLSNYRQFTDNSITTTKYSLLTFIPHNIFYQMCNKYANMYFLFIAVLNFCPLFGSYTKFLGLVPISFVLGTTLIKDGFEDIRRWRYDNKINTKTCHVWDRDRQMFRKMQWKHIIVGDFVHVSNEQEIPADVLFLRSSSENASCFVETCNLDGETSLKQRVVPRQYVSFSQQGSDFTPTRFNGTIFCEPPDPAIYTIRAKIEYQTGYFEIITKDNMLLRGSRLRNTTFIEGIVLYAGSSTL</sequence>
<reference evidence="3" key="1">
    <citation type="submission" date="2012-09" db="EMBL/GenBank/DDBJ databases">
        <authorList>
            <person name="Martin A.A."/>
        </authorList>
    </citation>
    <scope>NUCLEOTIDE SEQUENCE</scope>
</reference>
<feature type="domain" description="P-type ATPase N-terminal" evidence="2">
    <location>
        <begin position="29"/>
        <end position="84"/>
    </location>
</feature>
<keyword evidence="1" id="KW-0472">Membrane</keyword>
<dbReference type="WBParaSite" id="ACAC_0001127301-mRNA-1">
    <property type="protein sequence ID" value="ACAC_0001127301-mRNA-1"/>
    <property type="gene ID" value="ACAC_0001127301"/>
</dbReference>
<dbReference type="AlphaFoldDB" id="A0A158PBP6"/>
<evidence type="ECO:0000259" key="2">
    <source>
        <dbReference type="Pfam" id="PF16209"/>
    </source>
</evidence>
<dbReference type="STRING" id="6313.A0A158PBP6"/>
<feature type="transmembrane region" description="Helical" evidence="1">
    <location>
        <begin position="61"/>
        <end position="79"/>
    </location>
</feature>
<dbReference type="PANTHER" id="PTHR24092">
    <property type="entry name" value="PROBABLE PHOSPHOLIPID-TRANSPORTING ATPASE"/>
    <property type="match status" value="1"/>
</dbReference>
<dbReference type="FunFam" id="2.70.150.10:FF:000054">
    <property type="entry name" value="Phospholipid-transporting ATPase"/>
    <property type="match status" value="1"/>
</dbReference>
<keyword evidence="1" id="KW-0812">Transmembrane</keyword>
<dbReference type="SUPFAM" id="SSF81665">
    <property type="entry name" value="Calcium ATPase, transmembrane domain M"/>
    <property type="match status" value="1"/>
</dbReference>
<keyword evidence="1" id="KW-1133">Transmembrane helix</keyword>